<reference evidence="3" key="1">
    <citation type="journal article" date="2019" name="Int. J. Syst. Evol. Microbiol.">
        <title>The Global Catalogue of Microorganisms (GCM) 10K type strain sequencing project: providing services to taxonomists for standard genome sequencing and annotation.</title>
        <authorList>
            <consortium name="The Broad Institute Genomics Platform"/>
            <consortium name="The Broad Institute Genome Sequencing Center for Infectious Disease"/>
            <person name="Wu L."/>
            <person name="Ma J."/>
        </authorList>
    </citation>
    <scope>NUCLEOTIDE SEQUENCE [LARGE SCALE GENOMIC DNA]</scope>
    <source>
        <strain evidence="3">JCM 17695</strain>
    </source>
</reference>
<evidence type="ECO:0000259" key="1">
    <source>
        <dbReference type="Pfam" id="PF00535"/>
    </source>
</evidence>
<comment type="caution">
    <text evidence="2">The sequence shown here is derived from an EMBL/GenBank/DDBJ whole genome shotgun (WGS) entry which is preliminary data.</text>
</comment>
<gene>
    <name evidence="2" type="ORF">ACFQV2_36800</name>
</gene>
<sequence>MSAPLRDRAGLSAGVRRALRDRFGIWPMHEVRTKAVLARHVPALRRFEDAEVARLRRPLPVPLVTTVIPTYQRPRLLVAAVESALAQTVADQLVVVVDDGGGLPALPRDPRLVALSLSRNTGVVGIVRNVGIRLTDSPFLAFLDDDNTWRPDHLERALAALSSGADLTYSAVERHRADGTPVDVLSAPFDRATLADGDPYVDTNGLVLRREPTVLYSRLPRTKSTIPKEDWEFVWRAARTRVVAHVPEPTVRYLINPESYYTDWDASS</sequence>
<feature type="domain" description="Glycosyltransferase 2-like" evidence="1">
    <location>
        <begin position="67"/>
        <end position="180"/>
    </location>
</feature>
<dbReference type="InterPro" id="IPR029044">
    <property type="entry name" value="Nucleotide-diphossugar_trans"/>
</dbReference>
<dbReference type="Gene3D" id="3.90.550.10">
    <property type="entry name" value="Spore Coat Polysaccharide Biosynthesis Protein SpsA, Chain A"/>
    <property type="match status" value="1"/>
</dbReference>
<dbReference type="Proteomes" id="UP001596512">
    <property type="component" value="Unassembled WGS sequence"/>
</dbReference>
<organism evidence="2 3">
    <name type="scientific">Actinokineospora soli</name>
    <dbReference type="NCBI Taxonomy" id="1048753"/>
    <lineage>
        <taxon>Bacteria</taxon>
        <taxon>Bacillati</taxon>
        <taxon>Actinomycetota</taxon>
        <taxon>Actinomycetes</taxon>
        <taxon>Pseudonocardiales</taxon>
        <taxon>Pseudonocardiaceae</taxon>
        <taxon>Actinokineospora</taxon>
    </lineage>
</organism>
<dbReference type="EMBL" id="JBHTEY010000004">
    <property type="protein sequence ID" value="MFC7618124.1"/>
    <property type="molecule type" value="Genomic_DNA"/>
</dbReference>
<keyword evidence="3" id="KW-1185">Reference proteome</keyword>
<dbReference type="CDD" id="cd00761">
    <property type="entry name" value="Glyco_tranf_GTA_type"/>
    <property type="match status" value="1"/>
</dbReference>
<dbReference type="SUPFAM" id="SSF53448">
    <property type="entry name" value="Nucleotide-diphospho-sugar transferases"/>
    <property type="match status" value="1"/>
</dbReference>
<evidence type="ECO:0000313" key="3">
    <source>
        <dbReference type="Proteomes" id="UP001596512"/>
    </source>
</evidence>
<accession>A0ABW2TXN0</accession>
<dbReference type="PANTHER" id="PTHR43685">
    <property type="entry name" value="GLYCOSYLTRANSFERASE"/>
    <property type="match status" value="1"/>
</dbReference>
<dbReference type="Pfam" id="PF00535">
    <property type="entry name" value="Glycos_transf_2"/>
    <property type="match status" value="1"/>
</dbReference>
<dbReference type="InterPro" id="IPR050834">
    <property type="entry name" value="Glycosyltransf_2"/>
</dbReference>
<dbReference type="PANTHER" id="PTHR43685:SF2">
    <property type="entry name" value="GLYCOSYLTRANSFERASE 2-LIKE DOMAIN-CONTAINING PROTEIN"/>
    <property type="match status" value="1"/>
</dbReference>
<name>A0ABW2TXN0_9PSEU</name>
<dbReference type="InterPro" id="IPR001173">
    <property type="entry name" value="Glyco_trans_2-like"/>
</dbReference>
<evidence type="ECO:0000313" key="2">
    <source>
        <dbReference type="EMBL" id="MFC7618124.1"/>
    </source>
</evidence>
<protein>
    <submittedName>
        <fullName evidence="2">Glycosyltransferase family 2 protein</fullName>
    </submittedName>
</protein>
<proteinExistence type="predicted"/>